<dbReference type="InterPro" id="IPR036653">
    <property type="entry name" value="CinA-like_C"/>
</dbReference>
<dbReference type="GO" id="GO:0005634">
    <property type="term" value="C:nucleus"/>
    <property type="evidence" value="ECO:0007669"/>
    <property type="project" value="TreeGrafter"/>
</dbReference>
<comment type="caution">
    <text evidence="1">The sequence shown here is derived from an EMBL/GenBank/DDBJ whole genome shotgun (WGS) entry which is preliminary data.</text>
</comment>
<gene>
    <name evidence="1" type="ORF">WJX73_004519</name>
</gene>
<dbReference type="PANTHER" id="PTHR31285:SF0">
    <property type="entry name" value="NICOTINAMIDE MONONUCLEOTIDE ADENYLYLTRANSFERASE"/>
    <property type="match status" value="1"/>
</dbReference>
<dbReference type="PANTHER" id="PTHR31285">
    <property type="entry name" value="NICOTINAMIDE MONONUCLEOTIDE ADENYLYLTRANSFERASE"/>
    <property type="match status" value="1"/>
</dbReference>
<evidence type="ECO:0000313" key="2">
    <source>
        <dbReference type="Proteomes" id="UP001465755"/>
    </source>
</evidence>
<dbReference type="GO" id="GO:0000309">
    <property type="term" value="F:nicotinamide-nucleotide adenylyltransferase activity"/>
    <property type="evidence" value="ECO:0007669"/>
    <property type="project" value="TreeGrafter"/>
</dbReference>
<name>A0AAW1PGE8_9CHLO</name>
<organism evidence="1 2">
    <name type="scientific">Symbiochloris irregularis</name>
    <dbReference type="NCBI Taxonomy" id="706552"/>
    <lineage>
        <taxon>Eukaryota</taxon>
        <taxon>Viridiplantae</taxon>
        <taxon>Chlorophyta</taxon>
        <taxon>core chlorophytes</taxon>
        <taxon>Trebouxiophyceae</taxon>
        <taxon>Trebouxiales</taxon>
        <taxon>Trebouxiaceae</taxon>
        <taxon>Symbiochloris</taxon>
    </lineage>
</organism>
<dbReference type="SUPFAM" id="SSF52374">
    <property type="entry name" value="Nucleotidylyl transferase"/>
    <property type="match status" value="1"/>
</dbReference>
<protein>
    <recommendedName>
        <fullName evidence="3">Cytidyltransferase-like domain-containing protein</fullName>
    </recommendedName>
</protein>
<dbReference type="AlphaFoldDB" id="A0AAW1PGE8"/>
<accession>A0AAW1PGE8</accession>
<dbReference type="InterPro" id="IPR014729">
    <property type="entry name" value="Rossmann-like_a/b/a_fold"/>
</dbReference>
<keyword evidence="2" id="KW-1185">Reference proteome</keyword>
<dbReference type="GO" id="GO:0016887">
    <property type="term" value="F:ATP hydrolysis activity"/>
    <property type="evidence" value="ECO:0007669"/>
    <property type="project" value="TreeGrafter"/>
</dbReference>
<proteinExistence type="predicted"/>
<dbReference type="EMBL" id="JALJOQ010000031">
    <property type="protein sequence ID" value="KAK9807349.1"/>
    <property type="molecule type" value="Genomic_DNA"/>
</dbReference>
<dbReference type="Gene3D" id="3.90.950.20">
    <property type="entry name" value="CinA-like"/>
    <property type="match status" value="1"/>
</dbReference>
<reference evidence="1 2" key="1">
    <citation type="journal article" date="2024" name="Nat. Commun.">
        <title>Phylogenomics reveals the evolutionary origins of lichenization in chlorophyte algae.</title>
        <authorList>
            <person name="Puginier C."/>
            <person name="Libourel C."/>
            <person name="Otte J."/>
            <person name="Skaloud P."/>
            <person name="Haon M."/>
            <person name="Grisel S."/>
            <person name="Petersen M."/>
            <person name="Berrin J.G."/>
            <person name="Delaux P.M."/>
            <person name="Dal Grande F."/>
            <person name="Keller J."/>
        </authorList>
    </citation>
    <scope>NUCLEOTIDE SEQUENCE [LARGE SCALE GENOMIC DNA]</scope>
    <source>
        <strain evidence="1 2">SAG 2036</strain>
    </source>
</reference>
<evidence type="ECO:0008006" key="3">
    <source>
        <dbReference type="Google" id="ProtNLM"/>
    </source>
</evidence>
<dbReference type="Gene3D" id="3.40.50.620">
    <property type="entry name" value="HUPs"/>
    <property type="match status" value="1"/>
</dbReference>
<dbReference type="GO" id="GO:0005737">
    <property type="term" value="C:cytoplasm"/>
    <property type="evidence" value="ECO:0007669"/>
    <property type="project" value="TreeGrafter"/>
</dbReference>
<sequence>MRAVASATDSPDDVHQAVAALHQSPAKAALILTGGGFQALTSILTVPGASKTVLDVRVPYASASLADVLGFVPQRYADPGTASAMARKAYQQAANLAAFGEEILGVSLTCALATDRSKKGEHKAIAATHNGHCTTTYVLQMAKGRRHRAGEDEVASRLLLHALCSASLASASFHIPLLLHEDEAGAQESSETLDDPLAALLEDKVQSVEYSGGHVVVDAPRRGRIYLPGSFNPLHDGHRDMLAAACAIEDREQDGCFELSVGNADKGFLEVDIIRQRVQQFIDAGLPLVVTQAPLYTIKAKILPDSVFVVGFDTAIRLIDPKYYGGHTGMLLQFAELAHLGCRFLVAGRVADDKRFMQLSDMDLPEELSRMELFKDIPESAFRSDVSSTQLREKQLND</sequence>
<dbReference type="Proteomes" id="UP001465755">
    <property type="component" value="Unassembled WGS sequence"/>
</dbReference>
<evidence type="ECO:0000313" key="1">
    <source>
        <dbReference type="EMBL" id="KAK9807349.1"/>
    </source>
</evidence>